<comment type="similarity">
    <text evidence="1">Belongs to the FtsK/SpoIIIE/SftA family.</text>
</comment>
<evidence type="ECO:0000256" key="3">
    <source>
        <dbReference type="ARBA" id="ARBA00022840"/>
    </source>
</evidence>
<evidence type="ECO:0000256" key="5">
    <source>
        <dbReference type="PROSITE-ProRule" id="PRU00289"/>
    </source>
</evidence>
<proteinExistence type="inferred from homology"/>
<evidence type="ECO:0000259" key="6">
    <source>
        <dbReference type="PROSITE" id="PS50901"/>
    </source>
</evidence>
<dbReference type="SUPFAM" id="SSF52540">
    <property type="entry name" value="P-loop containing nucleoside triphosphate hydrolases"/>
    <property type="match status" value="1"/>
</dbReference>
<keyword evidence="2 5" id="KW-0547">Nucleotide-binding</keyword>
<comment type="caution">
    <text evidence="7">The sequence shown here is derived from an EMBL/GenBank/DDBJ whole genome shotgun (WGS) entry which is preliminary data.</text>
</comment>
<sequence>MNVENNQHTLESITSAIICLKQQGLSNSEILADARELFTQEQQSYIAATLSQLEFSEKLTRPIVSYSHDYLFEIIYQAVLSGMSESSILEVCHDYCNLSDLAFAQLSLRYILINRIPSEYEKQVFQQDLYGMYLEGKSYLDFVQLAQKTENMYLKQLGYQAANLVAKARGEKIFLPAAAQNQAELSVSNNSSNPQSSSMIDTGNVLVGVLQDFGIDCKYVDTKTGPTFNRVKVKLAKGVSFKKVQGLGNDLVQQLGDELKIENPPMISVVPGAVVFDIPRLDRQKAYFADYVKFSGEFDINRVVIPGGVDVDGTYVEIPLYDENVTHILGGGRTRGGKSQFERAAVLYLARRYPSGVVRLVLSDVKRVTFGCFDGLPHLIAPVAKDAIATRNLLEYLVAEQELRYLEFERVSVEKVAQYNQMFPAVPMTRIVCLIDECFDLLSDPNYKDLLELMLMKLLAKAGAAGIHILLFTQRPDKDVIKPLIRSNCPAKVAFATSRPEDSGIILGDPDDNRAASLLGFGDMLYKSPLGVMRLQGLYLGDEKKDFENYLESAKNHTSDITPWDSGLGFSSFDSSTTTEKSAPIPDTTLGNKLEEFSSNIAFDEHTKSSIISLHKRGYELHEIVQELFKLSRSDGRRYKRLRDAVAEFISGLEGDNDI</sequence>
<dbReference type="InterPro" id="IPR027417">
    <property type="entry name" value="P-loop_NTPase"/>
</dbReference>
<evidence type="ECO:0000313" key="8">
    <source>
        <dbReference type="Proteomes" id="UP000629098"/>
    </source>
</evidence>
<organism evidence="7 8">
    <name type="scientific">Iningainema tapete BLCC-T55</name>
    <dbReference type="NCBI Taxonomy" id="2748662"/>
    <lineage>
        <taxon>Bacteria</taxon>
        <taxon>Bacillati</taxon>
        <taxon>Cyanobacteriota</taxon>
        <taxon>Cyanophyceae</taxon>
        <taxon>Nostocales</taxon>
        <taxon>Scytonemataceae</taxon>
        <taxon>Iningainema tapete</taxon>
    </lineage>
</organism>
<feature type="binding site" evidence="5">
    <location>
        <begin position="332"/>
        <end position="339"/>
    </location>
    <ligand>
        <name>ATP</name>
        <dbReference type="ChEBI" id="CHEBI:30616"/>
    </ligand>
</feature>
<dbReference type="Gene3D" id="3.40.50.300">
    <property type="entry name" value="P-loop containing nucleotide triphosphate hydrolases"/>
    <property type="match status" value="1"/>
</dbReference>
<dbReference type="InterPro" id="IPR050206">
    <property type="entry name" value="FtsK/SpoIIIE/SftA"/>
</dbReference>
<evidence type="ECO:0000256" key="4">
    <source>
        <dbReference type="ARBA" id="ARBA00023125"/>
    </source>
</evidence>
<dbReference type="Gene3D" id="3.30.980.40">
    <property type="match status" value="1"/>
</dbReference>
<keyword evidence="3 5" id="KW-0067">ATP-binding</keyword>
<feature type="domain" description="FtsK" evidence="6">
    <location>
        <begin position="313"/>
        <end position="504"/>
    </location>
</feature>
<reference evidence="7" key="1">
    <citation type="submission" date="2020-09" db="EMBL/GenBank/DDBJ databases">
        <title>Iningainema tapete sp. nov. (Scytonemataceae, Cyanobacteria) from greenhouses in central Florida (USA) produces two types of nodularin with biosynthetic potential for microcystin-LR and anabaenopeptins.</title>
        <authorList>
            <person name="Berthold D.E."/>
            <person name="Lefler F.W."/>
            <person name="Huang I.-S."/>
            <person name="Abdulla H."/>
            <person name="Zimba P.V."/>
            <person name="Laughinghouse H.D. IV."/>
        </authorList>
    </citation>
    <scope>NUCLEOTIDE SEQUENCE</scope>
    <source>
        <strain evidence="7">BLCCT55</strain>
    </source>
</reference>
<accession>A0A8J7C4V0</accession>
<dbReference type="RefSeq" id="WP_190826408.1">
    <property type="nucleotide sequence ID" value="NZ_CAWPPI010000034.1"/>
</dbReference>
<dbReference type="AlphaFoldDB" id="A0A8J7C4V0"/>
<evidence type="ECO:0000256" key="1">
    <source>
        <dbReference type="ARBA" id="ARBA00006474"/>
    </source>
</evidence>
<dbReference type="PANTHER" id="PTHR22683:SF1">
    <property type="entry name" value="TYPE VII SECRETION SYSTEM PROTEIN ESSC"/>
    <property type="match status" value="1"/>
</dbReference>
<gene>
    <name evidence="7" type="ORF">ICL16_08525</name>
</gene>
<dbReference type="PANTHER" id="PTHR22683">
    <property type="entry name" value="SPORULATION PROTEIN RELATED"/>
    <property type="match status" value="1"/>
</dbReference>
<dbReference type="GO" id="GO:0005524">
    <property type="term" value="F:ATP binding"/>
    <property type="evidence" value="ECO:0007669"/>
    <property type="project" value="UniProtKB-UniRule"/>
</dbReference>
<dbReference type="Pfam" id="PF01580">
    <property type="entry name" value="FtsK_SpoIIIE"/>
    <property type="match status" value="1"/>
</dbReference>
<keyword evidence="8" id="KW-1185">Reference proteome</keyword>
<dbReference type="GO" id="GO:0003677">
    <property type="term" value="F:DNA binding"/>
    <property type="evidence" value="ECO:0007669"/>
    <property type="project" value="UniProtKB-KW"/>
</dbReference>
<keyword evidence="4" id="KW-0238">DNA-binding</keyword>
<dbReference type="PROSITE" id="PS50901">
    <property type="entry name" value="FTSK"/>
    <property type="match status" value="1"/>
</dbReference>
<protein>
    <submittedName>
        <fullName evidence="7">DNA translocase FtsK</fullName>
    </submittedName>
</protein>
<evidence type="ECO:0000256" key="2">
    <source>
        <dbReference type="ARBA" id="ARBA00022741"/>
    </source>
</evidence>
<dbReference type="Proteomes" id="UP000629098">
    <property type="component" value="Unassembled WGS sequence"/>
</dbReference>
<evidence type="ECO:0000313" key="7">
    <source>
        <dbReference type="EMBL" id="MBD2772124.1"/>
    </source>
</evidence>
<dbReference type="EMBL" id="JACXAE010000034">
    <property type="protein sequence ID" value="MBD2772124.1"/>
    <property type="molecule type" value="Genomic_DNA"/>
</dbReference>
<dbReference type="Pfam" id="PF17854">
    <property type="entry name" value="FtsK_alpha"/>
    <property type="match status" value="1"/>
</dbReference>
<dbReference type="InterPro" id="IPR041027">
    <property type="entry name" value="FtsK_alpha"/>
</dbReference>
<name>A0A8J7C4V0_9CYAN</name>
<dbReference type="InterPro" id="IPR002543">
    <property type="entry name" value="FtsK_dom"/>
</dbReference>